<dbReference type="EMBL" id="MDDR01000065">
    <property type="protein sequence ID" value="OIN43892.1"/>
    <property type="molecule type" value="Genomic_DNA"/>
</dbReference>
<accession>A0A1S2UBS9</accession>
<keyword evidence="4" id="KW-1185">Reference proteome</keyword>
<dbReference type="Proteomes" id="UP000181661">
    <property type="component" value="Unassembled WGS sequence"/>
</dbReference>
<comment type="caution">
    <text evidence="1">The sequence shown here is derived from an EMBL/GenBank/DDBJ whole genome shotgun (WGS) entry which is preliminary data.</text>
</comment>
<dbReference type="EMBL" id="FNTS01000002">
    <property type="protein sequence ID" value="SEE26007.1"/>
    <property type="molecule type" value="Genomic_DNA"/>
</dbReference>
<evidence type="ECO:0000313" key="1">
    <source>
        <dbReference type="EMBL" id="OIN43892.1"/>
    </source>
</evidence>
<dbReference type="Proteomes" id="UP000182179">
    <property type="component" value="Unassembled WGS sequence"/>
</dbReference>
<reference evidence="2 4" key="2">
    <citation type="submission" date="2016-10" db="EMBL/GenBank/DDBJ databases">
        <authorList>
            <person name="Varghese N."/>
            <person name="Submissions S."/>
        </authorList>
    </citation>
    <scope>NUCLEOTIDE SEQUENCE [LARGE SCALE GENOMIC DNA]</scope>
    <source>
        <strain evidence="2 4">BS2773</strain>
    </source>
</reference>
<gene>
    <name evidence="1" type="ORF">BFL40_31045</name>
    <name evidence="2" type="ORF">SAMN04515675_4659</name>
</gene>
<dbReference type="RefSeq" id="WP_071487523.1">
    <property type="nucleotide sequence ID" value="NZ_FNTS01000002.1"/>
</dbReference>
<reference evidence="1 3" key="1">
    <citation type="submission" date="2016-08" db="EMBL/GenBank/DDBJ databases">
        <title>Draft genome sequence of Pseudomonas costantinii LMG 22119, type strain isolated from cultivated mushroom (Agaricus bisporus) sporophores.</title>
        <authorList>
            <person name="Tambong J.T."/>
        </authorList>
    </citation>
    <scope>NUCLEOTIDE SEQUENCE [LARGE SCALE GENOMIC DNA]</scope>
    <source>
        <strain evidence="1 3">LMG 22119</strain>
    </source>
</reference>
<protein>
    <submittedName>
        <fullName evidence="1">Phage tail protein</fullName>
    </submittedName>
</protein>
<evidence type="ECO:0000313" key="4">
    <source>
        <dbReference type="Proteomes" id="UP000182179"/>
    </source>
</evidence>
<organism evidence="1 3">
    <name type="scientific">Pseudomonas costantinii</name>
    <dbReference type="NCBI Taxonomy" id="168469"/>
    <lineage>
        <taxon>Bacteria</taxon>
        <taxon>Pseudomonadati</taxon>
        <taxon>Pseudomonadota</taxon>
        <taxon>Gammaproteobacteria</taxon>
        <taxon>Pseudomonadales</taxon>
        <taxon>Pseudomonadaceae</taxon>
        <taxon>Pseudomonas</taxon>
    </lineage>
</organism>
<dbReference type="OrthoDB" id="6997766at2"/>
<evidence type="ECO:0000313" key="2">
    <source>
        <dbReference type="EMBL" id="SEE26007.1"/>
    </source>
</evidence>
<dbReference type="AlphaFoldDB" id="A0A1S2UBS9"/>
<proteinExistence type="predicted"/>
<evidence type="ECO:0000313" key="3">
    <source>
        <dbReference type="Proteomes" id="UP000181661"/>
    </source>
</evidence>
<sequence>MGIEATITKVVDACNKLTDTVTNQIGKIDARMDTASSQFTTWRNSVQAKDINGRALYKQEIDLTGLSTDVVYPVWWTMPGNEAGETEITISRFFARDSDKAPFGEGIYHIAGLNLQLEGVGFPWNGDANFLTIKRISQTYRETVRGISFGMICTARAVTGLKPMYVGLVAGQLTTAPQFSGLYLRGGLSYTITKTFDYPVNFSKLDTEVIMKDDVTAEWEVRWVVKPYTLAQAEAVLGKTLEEKRLAYSYDNDTRYTAKV</sequence>
<name>A0A1S2UBS9_9PSED</name>